<dbReference type="AlphaFoldDB" id="A0A0F9C241"/>
<evidence type="ECO:0000313" key="1">
    <source>
        <dbReference type="EMBL" id="KKK96619.1"/>
    </source>
</evidence>
<reference evidence="1" key="1">
    <citation type="journal article" date="2015" name="Nature">
        <title>Complex archaea that bridge the gap between prokaryotes and eukaryotes.</title>
        <authorList>
            <person name="Spang A."/>
            <person name="Saw J.H."/>
            <person name="Jorgensen S.L."/>
            <person name="Zaremba-Niedzwiedzka K."/>
            <person name="Martijn J."/>
            <person name="Lind A.E."/>
            <person name="van Eijk R."/>
            <person name="Schleper C."/>
            <person name="Guy L."/>
            <person name="Ettema T.J."/>
        </authorList>
    </citation>
    <scope>NUCLEOTIDE SEQUENCE</scope>
</reference>
<proteinExistence type="predicted"/>
<comment type="caution">
    <text evidence="1">The sequence shown here is derived from an EMBL/GenBank/DDBJ whole genome shotgun (WGS) entry which is preliminary data.</text>
</comment>
<accession>A0A0F9C241</accession>
<organism evidence="1">
    <name type="scientific">marine sediment metagenome</name>
    <dbReference type="NCBI Taxonomy" id="412755"/>
    <lineage>
        <taxon>unclassified sequences</taxon>
        <taxon>metagenomes</taxon>
        <taxon>ecological metagenomes</taxon>
    </lineage>
</organism>
<sequence length="245" mass="29449">MLMTVIRIAAKDEKKRKRLFRKNKIEFLEINARTTDESFIEVFLVQIENKRKLNILEVISSIEDAKFFLEQESNHLMRVRQLRELYERYESLKERMDIIGNRYHNLNQYPDYLSILDNLKEADEEFSFITKLLCSTEEYEKIRQGEFIEKEVCILVSSRIAEKIKNKSYKIPLDRMLSIREETSADIRNHMMSEYWKNASDEIKQIFTDGKNELRKIVKEMKTDIREEKKKTKRTNGDDLNTIET</sequence>
<dbReference type="EMBL" id="LAZR01046399">
    <property type="protein sequence ID" value="KKK96619.1"/>
    <property type="molecule type" value="Genomic_DNA"/>
</dbReference>
<feature type="non-terminal residue" evidence="1">
    <location>
        <position position="245"/>
    </location>
</feature>
<name>A0A0F9C241_9ZZZZ</name>
<gene>
    <name evidence="1" type="ORF">LCGC14_2660940</name>
</gene>
<protein>
    <submittedName>
        <fullName evidence="1">Uncharacterized protein</fullName>
    </submittedName>
</protein>